<sequence length="177" mass="19791">MQPLLSQLFKQASLLKQLSAVCVLLLLSACGSKTPQVSTGPLYQDNLSLFTYGAHDKALEKKLRVIHGRQLAESLAAKNLFNNTEYQGDSRDIAGHDTRLRITFVYAQQETTSWPLEIKAHYLLEQNNKTLFNQVYQVKATPYSANSHCQGCNSEQTALAMLNNKVLPELVKALQTH</sequence>
<evidence type="ECO:0000313" key="2">
    <source>
        <dbReference type="Proteomes" id="UP000245790"/>
    </source>
</evidence>
<gene>
    <name evidence="1" type="ORF">C8D97_1026</name>
</gene>
<keyword evidence="2" id="KW-1185">Reference proteome</keyword>
<dbReference type="EMBL" id="QGGU01000002">
    <property type="protein sequence ID" value="PWK53618.1"/>
    <property type="molecule type" value="Genomic_DNA"/>
</dbReference>
<protein>
    <submittedName>
        <fullName evidence="1">Uncharacterized protein</fullName>
    </submittedName>
</protein>
<name>A0A316FYL3_9GAMM</name>
<proteinExistence type="predicted"/>
<reference evidence="1 2" key="1">
    <citation type="submission" date="2018-05" db="EMBL/GenBank/DDBJ databases">
        <title>Genomic Encyclopedia of Type Strains, Phase IV (KMG-IV): sequencing the most valuable type-strain genomes for metagenomic binning, comparative biology and taxonomic classification.</title>
        <authorList>
            <person name="Goeker M."/>
        </authorList>
    </citation>
    <scope>NUCLEOTIDE SEQUENCE [LARGE SCALE GENOMIC DNA]</scope>
    <source>
        <strain evidence="1 2">DSM 25350</strain>
    </source>
</reference>
<comment type="caution">
    <text evidence="1">The sequence shown here is derived from an EMBL/GenBank/DDBJ whole genome shotgun (WGS) entry which is preliminary data.</text>
</comment>
<dbReference type="AlphaFoldDB" id="A0A316FYL3"/>
<evidence type="ECO:0000313" key="1">
    <source>
        <dbReference type="EMBL" id="PWK53618.1"/>
    </source>
</evidence>
<accession>A0A316FYL3</accession>
<dbReference type="Proteomes" id="UP000245790">
    <property type="component" value="Unassembled WGS sequence"/>
</dbReference>
<organism evidence="1 2">
    <name type="scientific">Pleionea mediterranea</name>
    <dbReference type="NCBI Taxonomy" id="523701"/>
    <lineage>
        <taxon>Bacteria</taxon>
        <taxon>Pseudomonadati</taxon>
        <taxon>Pseudomonadota</taxon>
        <taxon>Gammaproteobacteria</taxon>
        <taxon>Oceanospirillales</taxon>
        <taxon>Pleioneaceae</taxon>
        <taxon>Pleionea</taxon>
    </lineage>
</organism>